<feature type="compositionally biased region" description="Low complexity" evidence="5">
    <location>
        <begin position="83"/>
        <end position="101"/>
    </location>
</feature>
<keyword evidence="4" id="KW-0802">TPR repeat</keyword>
<evidence type="ECO:0000256" key="5">
    <source>
        <dbReference type="SAM" id="MobiDB-lite"/>
    </source>
</evidence>
<keyword evidence="3" id="KW-0677">Repeat</keyword>
<evidence type="ECO:0000256" key="4">
    <source>
        <dbReference type="ARBA" id="ARBA00022803"/>
    </source>
</evidence>
<evidence type="ECO:0000256" key="3">
    <source>
        <dbReference type="ARBA" id="ARBA00022737"/>
    </source>
</evidence>
<dbReference type="InterPro" id="IPR033891">
    <property type="entry name" value="TTC38"/>
</dbReference>
<organism evidence="6 7">
    <name type="scientific">Crotalus adamanteus</name>
    <name type="common">Eastern diamondback rattlesnake</name>
    <dbReference type="NCBI Taxonomy" id="8729"/>
    <lineage>
        <taxon>Eukaryota</taxon>
        <taxon>Metazoa</taxon>
        <taxon>Chordata</taxon>
        <taxon>Craniata</taxon>
        <taxon>Vertebrata</taxon>
        <taxon>Euteleostomi</taxon>
        <taxon>Lepidosauria</taxon>
        <taxon>Squamata</taxon>
        <taxon>Bifurcata</taxon>
        <taxon>Unidentata</taxon>
        <taxon>Episquamata</taxon>
        <taxon>Toxicofera</taxon>
        <taxon>Serpentes</taxon>
        <taxon>Colubroidea</taxon>
        <taxon>Viperidae</taxon>
        <taxon>Crotalinae</taxon>
        <taxon>Crotalus</taxon>
    </lineage>
</organism>
<dbReference type="PANTHER" id="PTHR16263">
    <property type="entry name" value="TETRATRICOPEPTIDE REPEAT PROTEIN 38"/>
    <property type="match status" value="1"/>
</dbReference>
<evidence type="ECO:0000256" key="1">
    <source>
        <dbReference type="ARBA" id="ARBA00005857"/>
    </source>
</evidence>
<proteinExistence type="inferred from homology"/>
<accession>A0AAW1BAS5</accession>
<feature type="compositionally biased region" description="Gly residues" evidence="5">
    <location>
        <begin position="28"/>
        <end position="38"/>
    </location>
</feature>
<comment type="caution">
    <text evidence="6">The sequence shown here is derived from an EMBL/GenBank/DDBJ whole genome shotgun (WGS) entry which is preliminary data.</text>
</comment>
<protein>
    <recommendedName>
        <fullName evidence="2">Tetratricopeptide repeat protein 38</fullName>
    </recommendedName>
</protein>
<dbReference type="InterPro" id="IPR011990">
    <property type="entry name" value="TPR-like_helical_dom_sf"/>
</dbReference>
<evidence type="ECO:0000313" key="6">
    <source>
        <dbReference type="EMBL" id="KAK9399284.1"/>
    </source>
</evidence>
<comment type="similarity">
    <text evidence="1">Belongs to the TTC38 family.</text>
</comment>
<dbReference type="EMBL" id="JAOTOJ010000006">
    <property type="protein sequence ID" value="KAK9399284.1"/>
    <property type="molecule type" value="Genomic_DNA"/>
</dbReference>
<reference evidence="6 7" key="1">
    <citation type="journal article" date="2024" name="Proc. Natl. Acad. Sci. U.S.A.">
        <title>The genetic regulatory architecture and epigenomic basis for age-related changes in rattlesnake venom.</title>
        <authorList>
            <person name="Hogan M.P."/>
            <person name="Holding M.L."/>
            <person name="Nystrom G.S."/>
            <person name="Colston T.J."/>
            <person name="Bartlett D.A."/>
            <person name="Mason A.J."/>
            <person name="Ellsworth S.A."/>
            <person name="Rautsaw R.M."/>
            <person name="Lawrence K.C."/>
            <person name="Strickland J.L."/>
            <person name="He B."/>
            <person name="Fraser P."/>
            <person name="Margres M.J."/>
            <person name="Gilbert D.M."/>
            <person name="Gibbs H.L."/>
            <person name="Parkinson C.L."/>
            <person name="Rokyta D.R."/>
        </authorList>
    </citation>
    <scope>NUCLEOTIDE SEQUENCE [LARGE SCALE GENOMIC DNA]</scope>
    <source>
        <strain evidence="6">DRR0105</strain>
    </source>
</reference>
<keyword evidence="7" id="KW-1185">Reference proteome</keyword>
<dbReference type="SUPFAM" id="SSF48452">
    <property type="entry name" value="TPR-like"/>
    <property type="match status" value="1"/>
</dbReference>
<name>A0AAW1BAS5_CROAD</name>
<evidence type="ECO:0000256" key="2">
    <source>
        <dbReference type="ARBA" id="ARBA00019992"/>
    </source>
</evidence>
<evidence type="ECO:0000313" key="7">
    <source>
        <dbReference type="Proteomes" id="UP001474421"/>
    </source>
</evidence>
<dbReference type="Proteomes" id="UP001474421">
    <property type="component" value="Unassembled WGS sequence"/>
</dbReference>
<dbReference type="PANTHER" id="PTHR16263:SF4">
    <property type="entry name" value="TETRATRICOPEPTIDE REPEAT PROTEIN 38"/>
    <property type="match status" value="1"/>
</dbReference>
<dbReference type="AlphaFoldDB" id="A0AAW1BAS5"/>
<feature type="compositionally biased region" description="Pro residues" evidence="5">
    <location>
        <begin position="164"/>
        <end position="174"/>
    </location>
</feature>
<gene>
    <name evidence="6" type="ORF">NXF25_012303</name>
</gene>
<feature type="region of interest" description="Disordered" evidence="5">
    <location>
        <begin position="23"/>
        <end position="219"/>
    </location>
</feature>
<feature type="compositionally biased region" description="Low complexity" evidence="5">
    <location>
        <begin position="119"/>
        <end position="132"/>
    </location>
</feature>
<dbReference type="CDD" id="cd05804">
    <property type="entry name" value="StaR_like"/>
    <property type="match status" value="1"/>
</dbReference>
<dbReference type="Gene3D" id="1.25.40.10">
    <property type="entry name" value="Tetratricopeptide repeat domain"/>
    <property type="match status" value="1"/>
</dbReference>
<sequence>MPVEPPAEAGGGVLTKAAASGTSEGALTGLGGAAGAGAAGAPAEETRGEQRTRSPCTASREPGGPGRAGCGSRRRRPAPSSPPAAAAPSWLRDGAAGLRSADGGGGGMSALRDCKVRRGPGAAAGALGRTARPCGAPDPSGRLQGSAALAKGPPGTRQGSPGPEGVPLPPPPPRSCRTRPGGRFEASPAPPGLFARIGSGPSRVEGGPRREGRCPRARRSRVRIQPFSPELSGLASARCGAWEDAGLSLSTTSNEACKLFDAALTQYVTWTNDHSLGGLEGTFSKLQAADPNFVMGNVIANGLVLIGTGSSVRLDKKLDDAIKNTVSLSHSQPLTEREKLHVSALELFARGQIYRACDTWEQILMTNPTDMLALKFAHDGYFYLGSKDQMRDSIARVYRHWTPDIPLSSYIKGMYAFGLVETNFYDRAEKMAFEALAINSRDAWSVHALAHVNEMKADFKGGLAFMKQTENNWKDSDMLACHNYWHWALYYIEKGDYEAALTIYDTHIAPSLQLSGTMLDAVDNSSMLHRLELEGVQVGDRWEAVNQVTKRHARDHTLIFNDVHFLMASLGAQDQKTSSELLTTLQDLVQTPTEDDQLSLVPSLGLPLLQAFVEFDQGHYDKAVELLYPVRYQVVKIGGSDAQRDIFAQFLVHAALKCKSKANQRLARCLLLERDEIRPNSPLTERLMRKAIALQALG</sequence>